<dbReference type="SUPFAM" id="SSF46785">
    <property type="entry name" value="Winged helix' DNA-binding domain"/>
    <property type="match status" value="1"/>
</dbReference>
<dbReference type="CDD" id="cd00090">
    <property type="entry name" value="HTH_ARSR"/>
    <property type="match status" value="1"/>
</dbReference>
<organism evidence="2 3">
    <name type="scientific">Labilithrix luteola</name>
    <dbReference type="NCBI Taxonomy" id="1391654"/>
    <lineage>
        <taxon>Bacteria</taxon>
        <taxon>Pseudomonadati</taxon>
        <taxon>Myxococcota</taxon>
        <taxon>Polyangia</taxon>
        <taxon>Polyangiales</taxon>
        <taxon>Labilitrichaceae</taxon>
        <taxon>Labilithrix</taxon>
    </lineage>
</organism>
<evidence type="ECO:0000313" key="3">
    <source>
        <dbReference type="Proteomes" id="UP000064967"/>
    </source>
</evidence>
<protein>
    <submittedName>
        <fullName evidence="2">Transcriptional regulator, MarR family</fullName>
    </submittedName>
</protein>
<proteinExistence type="predicted"/>
<evidence type="ECO:0000259" key="1">
    <source>
        <dbReference type="PROSITE" id="PS50995"/>
    </source>
</evidence>
<reference evidence="2 3" key="1">
    <citation type="submission" date="2015-08" db="EMBL/GenBank/DDBJ databases">
        <authorList>
            <person name="Babu N.S."/>
            <person name="Beckwith C.J."/>
            <person name="Beseler K.G."/>
            <person name="Brison A."/>
            <person name="Carone J.V."/>
            <person name="Caskin T.P."/>
            <person name="Diamond M."/>
            <person name="Durham M.E."/>
            <person name="Foxe J.M."/>
            <person name="Go M."/>
            <person name="Henderson B.A."/>
            <person name="Jones I.B."/>
            <person name="McGettigan J.A."/>
            <person name="Micheletti S.J."/>
            <person name="Nasrallah M.E."/>
            <person name="Ortiz D."/>
            <person name="Piller C.R."/>
            <person name="Privatt S.R."/>
            <person name="Schneider S.L."/>
            <person name="Sharp S."/>
            <person name="Smith T.C."/>
            <person name="Stanton J.D."/>
            <person name="Ullery H.E."/>
            <person name="Wilson R.J."/>
            <person name="Serrano M.G."/>
            <person name="Buck G."/>
            <person name="Lee V."/>
            <person name="Wang Y."/>
            <person name="Carvalho R."/>
            <person name="Voegtly L."/>
            <person name="Shi R."/>
            <person name="Duckworth R."/>
            <person name="Johnson A."/>
            <person name="Loviza R."/>
            <person name="Walstead R."/>
            <person name="Shah Z."/>
            <person name="Kiflezghi M."/>
            <person name="Wade K."/>
            <person name="Ball S.L."/>
            <person name="Bradley K.W."/>
            <person name="Asai D.J."/>
            <person name="Bowman C.A."/>
            <person name="Russell D.A."/>
            <person name="Pope W.H."/>
            <person name="Jacobs-Sera D."/>
            <person name="Hendrix R.W."/>
            <person name="Hatfull G.F."/>
        </authorList>
    </citation>
    <scope>NUCLEOTIDE SEQUENCE [LARGE SCALE GENOMIC DNA]</scope>
    <source>
        <strain evidence="2 3">DSM 27648</strain>
    </source>
</reference>
<evidence type="ECO:0000313" key="2">
    <source>
        <dbReference type="EMBL" id="AKU95544.1"/>
    </source>
</evidence>
<dbReference type="PANTHER" id="PTHR33164">
    <property type="entry name" value="TRANSCRIPTIONAL REGULATOR, MARR FAMILY"/>
    <property type="match status" value="1"/>
</dbReference>
<dbReference type="PROSITE" id="PS50995">
    <property type="entry name" value="HTH_MARR_2"/>
    <property type="match status" value="1"/>
</dbReference>
<name>A0A0K1PR00_9BACT</name>
<gene>
    <name evidence="2" type="ORF">AKJ09_02208</name>
</gene>
<dbReference type="Gene3D" id="1.10.10.10">
    <property type="entry name" value="Winged helix-like DNA-binding domain superfamily/Winged helix DNA-binding domain"/>
    <property type="match status" value="1"/>
</dbReference>
<dbReference type="GO" id="GO:0006950">
    <property type="term" value="P:response to stress"/>
    <property type="evidence" value="ECO:0007669"/>
    <property type="project" value="TreeGrafter"/>
</dbReference>
<dbReference type="SMART" id="SM00347">
    <property type="entry name" value="HTH_MARR"/>
    <property type="match status" value="1"/>
</dbReference>
<feature type="domain" description="HTH marR-type" evidence="1">
    <location>
        <begin position="1"/>
        <end position="119"/>
    </location>
</feature>
<sequence>MLVARRHRYTPEAVSWAQYDVLELLRLHGAMTPSALSERLGVSRPTLSKSMRVLKDLGLVVQTQASEDRREQSTALTERGLNFLERAAIQRRRAATLVGAALTLGEQAIFAELCRRASAALQSETDGGGGAA</sequence>
<dbReference type="InterPro" id="IPR039422">
    <property type="entry name" value="MarR/SlyA-like"/>
</dbReference>
<keyword evidence="3" id="KW-1185">Reference proteome</keyword>
<accession>A0A0K1PR00</accession>
<dbReference type="AlphaFoldDB" id="A0A0K1PR00"/>
<dbReference type="GO" id="GO:0003700">
    <property type="term" value="F:DNA-binding transcription factor activity"/>
    <property type="evidence" value="ECO:0007669"/>
    <property type="project" value="InterPro"/>
</dbReference>
<dbReference type="InterPro" id="IPR036390">
    <property type="entry name" value="WH_DNA-bd_sf"/>
</dbReference>
<dbReference type="KEGG" id="llu:AKJ09_02208"/>
<dbReference type="STRING" id="1391654.AKJ09_02208"/>
<dbReference type="PANTHER" id="PTHR33164:SF43">
    <property type="entry name" value="HTH-TYPE TRANSCRIPTIONAL REPRESSOR YETL"/>
    <property type="match status" value="1"/>
</dbReference>
<dbReference type="InterPro" id="IPR011991">
    <property type="entry name" value="ArsR-like_HTH"/>
</dbReference>
<dbReference type="EMBL" id="CP012333">
    <property type="protein sequence ID" value="AKU95544.1"/>
    <property type="molecule type" value="Genomic_DNA"/>
</dbReference>
<dbReference type="InterPro" id="IPR036388">
    <property type="entry name" value="WH-like_DNA-bd_sf"/>
</dbReference>
<dbReference type="Pfam" id="PF12802">
    <property type="entry name" value="MarR_2"/>
    <property type="match status" value="1"/>
</dbReference>
<dbReference type="PRINTS" id="PR00598">
    <property type="entry name" value="HTHMARR"/>
</dbReference>
<dbReference type="Proteomes" id="UP000064967">
    <property type="component" value="Chromosome"/>
</dbReference>
<dbReference type="InterPro" id="IPR000835">
    <property type="entry name" value="HTH_MarR-typ"/>
</dbReference>